<keyword evidence="1" id="KW-0472">Membrane</keyword>
<dbReference type="STRING" id="52247.A0A4T0X3I3"/>
<dbReference type="SUPFAM" id="SSF63491">
    <property type="entry name" value="BAG domain"/>
    <property type="match status" value="1"/>
</dbReference>
<sequence>MDSVVLYYVNALDKGVSLVSPYLNGKQLRQLDEICVWLKQHDKTVLYSTVGAVTLGTLYLLLGTKRRPRRSEKNNLSRKVKIKKEPSVKVDPIQSGKETIATTRKQLYDVYAPLVEQLEEDVASERENGLQQKPTSYKESTEYRKLFLNESLLNLLLKLDGVTPELRSERKAAVKELQNYLKRVDAIRLREAMNDNDS</sequence>
<evidence type="ECO:0000313" key="3">
    <source>
        <dbReference type="EMBL" id="TID29765.1"/>
    </source>
</evidence>
<dbReference type="Gene3D" id="1.20.58.120">
    <property type="entry name" value="BAG domain"/>
    <property type="match status" value="1"/>
</dbReference>
<reference evidence="3 4" key="1">
    <citation type="journal article" date="2019" name="Front. Genet.">
        <title>Whole-Genome Sequencing of the Opportunistic Yeast Pathogen Candida inconspicua Uncovers Its Hybrid Origin.</title>
        <authorList>
            <person name="Mixao V."/>
            <person name="Hansen A.P."/>
            <person name="Saus E."/>
            <person name="Boekhout T."/>
            <person name="Lass-Florl C."/>
            <person name="Gabaldon T."/>
        </authorList>
    </citation>
    <scope>NUCLEOTIDE SEQUENCE [LARGE SCALE GENOMIC DNA]</scope>
    <source>
        <strain evidence="3 4">CBS 180</strain>
    </source>
</reference>
<dbReference type="SMART" id="SM00264">
    <property type="entry name" value="BAG"/>
    <property type="match status" value="1"/>
</dbReference>
<keyword evidence="1" id="KW-1133">Transmembrane helix</keyword>
<evidence type="ECO:0000256" key="1">
    <source>
        <dbReference type="SAM" id="Phobius"/>
    </source>
</evidence>
<evidence type="ECO:0000313" key="4">
    <source>
        <dbReference type="Proteomes" id="UP000307173"/>
    </source>
</evidence>
<feature type="transmembrane region" description="Helical" evidence="1">
    <location>
        <begin position="45"/>
        <end position="62"/>
    </location>
</feature>
<keyword evidence="4" id="KW-1185">Reference proteome</keyword>
<dbReference type="Proteomes" id="UP000307173">
    <property type="component" value="Unassembled WGS sequence"/>
</dbReference>
<dbReference type="PROSITE" id="PS51035">
    <property type="entry name" value="BAG"/>
    <property type="match status" value="1"/>
</dbReference>
<organism evidence="3 4">
    <name type="scientific">Pichia inconspicua</name>
    <dbReference type="NCBI Taxonomy" id="52247"/>
    <lineage>
        <taxon>Eukaryota</taxon>
        <taxon>Fungi</taxon>
        <taxon>Dikarya</taxon>
        <taxon>Ascomycota</taxon>
        <taxon>Saccharomycotina</taxon>
        <taxon>Pichiomycetes</taxon>
        <taxon>Pichiales</taxon>
        <taxon>Pichiaceae</taxon>
        <taxon>Pichia</taxon>
    </lineage>
</organism>
<evidence type="ECO:0000259" key="2">
    <source>
        <dbReference type="PROSITE" id="PS51035"/>
    </source>
</evidence>
<gene>
    <name evidence="3" type="ORF">CANINC_001683</name>
</gene>
<dbReference type="OrthoDB" id="417450at2759"/>
<name>A0A4T0X3I3_9ASCO</name>
<protein>
    <recommendedName>
        <fullName evidence="2">BAG domain-containing protein</fullName>
    </recommendedName>
</protein>
<feature type="domain" description="BAG" evidence="2">
    <location>
        <begin position="139"/>
        <end position="188"/>
    </location>
</feature>
<dbReference type="InterPro" id="IPR003103">
    <property type="entry name" value="BAG_domain"/>
</dbReference>
<dbReference type="GO" id="GO:0051087">
    <property type="term" value="F:protein-folding chaperone binding"/>
    <property type="evidence" value="ECO:0007669"/>
    <property type="project" value="InterPro"/>
</dbReference>
<proteinExistence type="predicted"/>
<dbReference type="InterPro" id="IPR036533">
    <property type="entry name" value="BAG_dom_sf"/>
</dbReference>
<dbReference type="Pfam" id="PF02179">
    <property type="entry name" value="BAG"/>
    <property type="match status" value="1"/>
</dbReference>
<accession>A0A4T0X3I3</accession>
<keyword evidence="1" id="KW-0812">Transmembrane</keyword>
<dbReference type="AlphaFoldDB" id="A0A4T0X3I3"/>
<comment type="caution">
    <text evidence="3">The sequence shown here is derived from an EMBL/GenBank/DDBJ whole genome shotgun (WGS) entry which is preliminary data.</text>
</comment>
<dbReference type="EMBL" id="SELW01000262">
    <property type="protein sequence ID" value="TID29765.1"/>
    <property type="molecule type" value="Genomic_DNA"/>
</dbReference>